<dbReference type="AlphaFoldDB" id="A0A0S1XFK2"/>
<reference evidence="2 3" key="1">
    <citation type="journal article" date="2016" name="Genome Announc.">
        <title>Complete genome sequence of the hyperthermophilic and piezophilic archaeon Thermococcus barophilus Ch5, capable of growth at the expense of hydrogenogenesis from carbon monoxide and formate.</title>
        <authorList>
            <person name="Oger P."/>
            <person name="Sokolova T.G."/>
            <person name="Kozhevnikova D.A."/>
            <person name="Taranov E.A."/>
            <person name="Vannier P."/>
            <person name="Lee H.S."/>
            <person name="Kwon K.K."/>
            <person name="Kang S.G."/>
            <person name="Lee J.H."/>
            <person name="Bonch-Osmolovskaya E.A."/>
            <person name="Lebedinsky A.V."/>
        </authorList>
    </citation>
    <scope>NUCLEOTIDE SEQUENCE [LARGE SCALE GENOMIC DNA]</scope>
    <source>
        <strain evidence="3">Ch5</strain>
    </source>
</reference>
<dbReference type="EMBL" id="CP013050">
    <property type="protein sequence ID" value="ALM76496.1"/>
    <property type="molecule type" value="Genomic_DNA"/>
</dbReference>
<feature type="transmembrane region" description="Helical" evidence="1">
    <location>
        <begin position="105"/>
        <end position="127"/>
    </location>
</feature>
<proteinExistence type="predicted"/>
<name>A0A0S1XFK2_THEBA</name>
<keyword evidence="1" id="KW-0812">Transmembrane</keyword>
<feature type="transmembrane region" description="Helical" evidence="1">
    <location>
        <begin position="230"/>
        <end position="252"/>
    </location>
</feature>
<sequence length="346" mass="40040">MKSLKLFSLAFFTYLVLTLYTNVFLKDKLYGAELDMSRIWVALLVVILFFVFLVAGYLKPAELPAWAYWLMLFVFSFALPLYGVIAVAFIFLFSMKYNPFEKHAHIWLILSIILLGFIYLLRGIPLFNWGLRFRLSKILVFLAFLSGVSLVYVNWSIKFKTLVFLILEMLFFLGTFRSLMLLIFLMYILPLYFEERLTLDKICLAIPVFLLILYLSGSLEGLLVRIGFTFLIFHNLVHISMPFGIFHGKLLLHSDPRWRIAFMFTLKNRYTYFLFGQAVADFGIFGVIEAYFIGTLLKLSERNPKTATIVLSTIIYAIESGIDAFLLSVLILFGALYSKTNIKTLK</sequence>
<dbReference type="Pfam" id="PF01901">
    <property type="entry name" value="O_anti_polymase"/>
    <property type="match status" value="1"/>
</dbReference>
<feature type="transmembrane region" description="Helical" evidence="1">
    <location>
        <begin position="314"/>
        <end position="337"/>
    </location>
</feature>
<protein>
    <submittedName>
        <fullName evidence="2">Uncharacterized protein</fullName>
    </submittedName>
</protein>
<accession>A0A0S1XFK2</accession>
<keyword evidence="1" id="KW-0472">Membrane</keyword>
<feature type="transmembrane region" description="Helical" evidence="1">
    <location>
        <begin position="202"/>
        <end position="224"/>
    </location>
</feature>
<evidence type="ECO:0000313" key="2">
    <source>
        <dbReference type="EMBL" id="ALM76496.1"/>
    </source>
</evidence>
<evidence type="ECO:0000256" key="1">
    <source>
        <dbReference type="SAM" id="Phobius"/>
    </source>
</evidence>
<feature type="transmembrane region" description="Helical" evidence="1">
    <location>
        <begin position="163"/>
        <end position="190"/>
    </location>
</feature>
<gene>
    <name evidence="2" type="ORF">TBCH5v1_2607</name>
</gene>
<dbReference type="PATRIC" id="fig|55802.8.peg.2593"/>
<feature type="transmembrane region" description="Helical" evidence="1">
    <location>
        <begin position="272"/>
        <end position="294"/>
    </location>
</feature>
<dbReference type="InterPro" id="IPR002760">
    <property type="entry name" value="O_anti_polymase"/>
</dbReference>
<feature type="transmembrane region" description="Helical" evidence="1">
    <location>
        <begin position="139"/>
        <end position="157"/>
    </location>
</feature>
<evidence type="ECO:0000313" key="3">
    <source>
        <dbReference type="Proteomes" id="UP000066042"/>
    </source>
</evidence>
<dbReference type="GeneID" id="26137813"/>
<keyword evidence="1" id="KW-1133">Transmembrane helix</keyword>
<organism evidence="2 3">
    <name type="scientific">Thermococcus barophilus</name>
    <dbReference type="NCBI Taxonomy" id="55802"/>
    <lineage>
        <taxon>Archaea</taxon>
        <taxon>Methanobacteriati</taxon>
        <taxon>Methanobacteriota</taxon>
        <taxon>Thermococci</taxon>
        <taxon>Thermococcales</taxon>
        <taxon>Thermococcaceae</taxon>
        <taxon>Thermococcus</taxon>
    </lineage>
</organism>
<dbReference type="Proteomes" id="UP000066042">
    <property type="component" value="Chromosome"/>
</dbReference>
<feature type="transmembrane region" description="Helical" evidence="1">
    <location>
        <begin position="37"/>
        <end position="58"/>
    </location>
</feature>
<feature type="transmembrane region" description="Helical" evidence="1">
    <location>
        <begin position="70"/>
        <end position="93"/>
    </location>
</feature>
<dbReference type="RefSeq" id="WP_056934870.1">
    <property type="nucleotide sequence ID" value="NZ_CP013050.1"/>
</dbReference>
<dbReference type="STRING" id="55802.TBCH5v1_2607"/>